<dbReference type="OrthoDB" id="2736584at2"/>
<accession>A0A3D8PWC1</accession>
<dbReference type="Proteomes" id="UP000257143">
    <property type="component" value="Unassembled WGS sequence"/>
</dbReference>
<dbReference type="AlphaFoldDB" id="A0A3D8PWC1"/>
<evidence type="ECO:0000313" key="1">
    <source>
        <dbReference type="EMBL" id="RDW19568.1"/>
    </source>
</evidence>
<dbReference type="InterPro" id="IPR038449">
    <property type="entry name" value="SirA_sf"/>
</dbReference>
<dbReference type="RefSeq" id="WP_115772644.1">
    <property type="nucleotide sequence ID" value="NZ_PIOC01000012.1"/>
</dbReference>
<sequence>MFEYSIYRIREEIANHYYHKSDILYRFLKEYEQNSGQLYLHGQFLYITNKFIQKNIEYYVDNFLPKNVSHKTEQTRIEIFNKRKSITLHINKNCLNFRCESLHDAEELLFPVLRKFDALLFVIGRKHENYGWISPNTKLNSDPENLVLYSSR</sequence>
<dbReference type="InterPro" id="IPR019683">
    <property type="entry name" value="SirA"/>
</dbReference>
<reference evidence="2" key="1">
    <citation type="submission" date="2017-11" db="EMBL/GenBank/DDBJ databases">
        <authorList>
            <person name="Zhu W."/>
        </authorList>
    </citation>
    <scope>NUCLEOTIDE SEQUENCE [LARGE SCALE GENOMIC DNA]</scope>
    <source>
        <strain evidence="2">CAU 1183</strain>
    </source>
</reference>
<dbReference type="Pfam" id="PF10747">
    <property type="entry name" value="SirA"/>
    <property type="match status" value="1"/>
</dbReference>
<comment type="caution">
    <text evidence="1">The sequence shown here is derived from an EMBL/GenBank/DDBJ whole genome shotgun (WGS) entry which is preliminary data.</text>
</comment>
<keyword evidence="2" id="KW-1185">Reference proteome</keyword>
<dbReference type="EMBL" id="PIOC01000012">
    <property type="protein sequence ID" value="RDW19568.1"/>
    <property type="molecule type" value="Genomic_DNA"/>
</dbReference>
<proteinExistence type="predicted"/>
<protein>
    <recommendedName>
        <fullName evidence="3">Sporulation inhibitor of replication protein SirA</fullName>
    </recommendedName>
</protein>
<dbReference type="Gene3D" id="3.30.310.250">
    <property type="entry name" value="Sporulation inhibitor of replication protein SirA"/>
    <property type="match status" value="1"/>
</dbReference>
<gene>
    <name evidence="1" type="ORF">CWR48_07550</name>
</gene>
<organism evidence="1 2">
    <name type="scientific">Oceanobacillus arenosus</name>
    <dbReference type="NCBI Taxonomy" id="1229153"/>
    <lineage>
        <taxon>Bacteria</taxon>
        <taxon>Bacillati</taxon>
        <taxon>Bacillota</taxon>
        <taxon>Bacilli</taxon>
        <taxon>Bacillales</taxon>
        <taxon>Bacillaceae</taxon>
        <taxon>Oceanobacillus</taxon>
    </lineage>
</organism>
<evidence type="ECO:0000313" key="2">
    <source>
        <dbReference type="Proteomes" id="UP000257143"/>
    </source>
</evidence>
<name>A0A3D8PWC1_9BACI</name>
<evidence type="ECO:0008006" key="3">
    <source>
        <dbReference type="Google" id="ProtNLM"/>
    </source>
</evidence>